<comment type="caution">
    <text evidence="1">The sequence shown here is derived from an EMBL/GenBank/DDBJ whole genome shotgun (WGS) entry which is preliminary data.</text>
</comment>
<reference evidence="1" key="2">
    <citation type="submission" date="2021-04" db="EMBL/GenBank/DDBJ databases">
        <authorList>
            <person name="Gilroy R."/>
        </authorList>
    </citation>
    <scope>NUCLEOTIDE SEQUENCE</scope>
    <source>
        <strain evidence="1">ChiSjej1B19-5720</strain>
    </source>
</reference>
<evidence type="ECO:0000313" key="1">
    <source>
        <dbReference type="EMBL" id="HJB29720.1"/>
    </source>
</evidence>
<dbReference type="AlphaFoldDB" id="A0A9D2LUV7"/>
<dbReference type="EMBL" id="DWYZ01000247">
    <property type="protein sequence ID" value="HJB29720.1"/>
    <property type="molecule type" value="Genomic_DNA"/>
</dbReference>
<evidence type="ECO:0000313" key="2">
    <source>
        <dbReference type="Proteomes" id="UP000823842"/>
    </source>
</evidence>
<gene>
    <name evidence="1" type="ORF">IAA06_13150</name>
</gene>
<accession>A0A9D2LUV7</accession>
<sequence>MAAHYSYDPDKLQEWGKDRMRFELGDIMTEGGVTTCALCDEEYLALIPEKLYTGRQWKKAKLACLESIFRRFSYEPDTKVDPLSLSLGERAKLWQEEYEKLKDDLKKGAAAPEAINLLAGNGIGGHHAPPYFYAGMMSTEESEGNDI</sequence>
<name>A0A9D2LUV7_9FIRM</name>
<proteinExistence type="predicted"/>
<dbReference type="Proteomes" id="UP000823842">
    <property type="component" value="Unassembled WGS sequence"/>
</dbReference>
<organism evidence="1 2">
    <name type="scientific">Candidatus Blautia faecavium</name>
    <dbReference type="NCBI Taxonomy" id="2838487"/>
    <lineage>
        <taxon>Bacteria</taxon>
        <taxon>Bacillati</taxon>
        <taxon>Bacillota</taxon>
        <taxon>Clostridia</taxon>
        <taxon>Lachnospirales</taxon>
        <taxon>Lachnospiraceae</taxon>
        <taxon>Blautia</taxon>
    </lineage>
</organism>
<reference evidence="1" key="1">
    <citation type="journal article" date="2021" name="PeerJ">
        <title>Extensive microbial diversity within the chicken gut microbiome revealed by metagenomics and culture.</title>
        <authorList>
            <person name="Gilroy R."/>
            <person name="Ravi A."/>
            <person name="Getino M."/>
            <person name="Pursley I."/>
            <person name="Horton D.L."/>
            <person name="Alikhan N.F."/>
            <person name="Baker D."/>
            <person name="Gharbi K."/>
            <person name="Hall N."/>
            <person name="Watson M."/>
            <person name="Adriaenssens E.M."/>
            <person name="Foster-Nyarko E."/>
            <person name="Jarju S."/>
            <person name="Secka A."/>
            <person name="Antonio M."/>
            <person name="Oren A."/>
            <person name="Chaudhuri R.R."/>
            <person name="La Ragione R."/>
            <person name="Hildebrand F."/>
            <person name="Pallen M.J."/>
        </authorList>
    </citation>
    <scope>NUCLEOTIDE SEQUENCE</scope>
    <source>
        <strain evidence="1">ChiSjej1B19-5720</strain>
    </source>
</reference>
<protein>
    <submittedName>
        <fullName evidence="1">Uncharacterized protein</fullName>
    </submittedName>
</protein>